<dbReference type="InterPro" id="IPR001328">
    <property type="entry name" value="Pept_tRNA_hydro"/>
</dbReference>
<dbReference type="InterPro" id="IPR036416">
    <property type="entry name" value="Pept_tRNA_hydro_sf"/>
</dbReference>
<dbReference type="Pfam" id="PF01195">
    <property type="entry name" value="Pept_tRNA_hydro"/>
    <property type="match status" value="1"/>
</dbReference>
<keyword evidence="3 7" id="KW-0378">Hydrolase</keyword>
<dbReference type="AlphaFoldDB" id="A0A9P6UXB1"/>
<dbReference type="Gene3D" id="3.40.50.1470">
    <property type="entry name" value="Peptidyl-tRNA hydrolase"/>
    <property type="match status" value="1"/>
</dbReference>
<proteinExistence type="inferred from homology"/>
<dbReference type="PANTHER" id="PTHR17224:SF1">
    <property type="entry name" value="PEPTIDYL-TRNA HYDROLASE"/>
    <property type="match status" value="1"/>
</dbReference>
<organism evidence="7 8">
    <name type="scientific">Dissophora globulifera</name>
    <dbReference type="NCBI Taxonomy" id="979702"/>
    <lineage>
        <taxon>Eukaryota</taxon>
        <taxon>Fungi</taxon>
        <taxon>Fungi incertae sedis</taxon>
        <taxon>Mucoromycota</taxon>
        <taxon>Mortierellomycotina</taxon>
        <taxon>Mortierellomycetes</taxon>
        <taxon>Mortierellales</taxon>
        <taxon>Mortierellaceae</taxon>
        <taxon>Dissophora</taxon>
    </lineage>
</organism>
<dbReference type="EMBL" id="JAAAIP010000171">
    <property type="protein sequence ID" value="KAG0323873.1"/>
    <property type="molecule type" value="Genomic_DNA"/>
</dbReference>
<comment type="caution">
    <text evidence="7">The sequence shown here is derived from an EMBL/GenBank/DDBJ whole genome shotgun (WGS) entry which is preliminary data.</text>
</comment>
<evidence type="ECO:0000256" key="1">
    <source>
        <dbReference type="ARBA" id="ARBA00013260"/>
    </source>
</evidence>
<evidence type="ECO:0000256" key="2">
    <source>
        <dbReference type="ARBA" id="ARBA00022555"/>
    </source>
</evidence>
<gene>
    <name evidence="7" type="primary">PTRH1</name>
    <name evidence="7" type="ORF">BGZ99_002406</name>
</gene>
<keyword evidence="8" id="KW-1185">Reference proteome</keyword>
<dbReference type="CDD" id="cd00462">
    <property type="entry name" value="PTH"/>
    <property type="match status" value="1"/>
</dbReference>
<dbReference type="PANTHER" id="PTHR17224">
    <property type="entry name" value="PEPTIDYL-TRNA HYDROLASE"/>
    <property type="match status" value="1"/>
</dbReference>
<feature type="region of interest" description="Disordered" evidence="6">
    <location>
        <begin position="1"/>
        <end position="35"/>
    </location>
</feature>
<evidence type="ECO:0000313" key="7">
    <source>
        <dbReference type="EMBL" id="KAG0323873.1"/>
    </source>
</evidence>
<evidence type="ECO:0000256" key="4">
    <source>
        <dbReference type="ARBA" id="ARBA00022884"/>
    </source>
</evidence>
<reference evidence="7" key="1">
    <citation type="journal article" date="2020" name="Fungal Divers.">
        <title>Resolving the Mortierellaceae phylogeny through synthesis of multi-gene phylogenetics and phylogenomics.</title>
        <authorList>
            <person name="Vandepol N."/>
            <person name="Liber J."/>
            <person name="Desiro A."/>
            <person name="Na H."/>
            <person name="Kennedy M."/>
            <person name="Barry K."/>
            <person name="Grigoriev I.V."/>
            <person name="Miller A.N."/>
            <person name="O'Donnell K."/>
            <person name="Stajich J.E."/>
            <person name="Bonito G."/>
        </authorList>
    </citation>
    <scope>NUCLEOTIDE SEQUENCE</scope>
    <source>
        <strain evidence="7">REB-010B</strain>
    </source>
</reference>
<evidence type="ECO:0000256" key="3">
    <source>
        <dbReference type="ARBA" id="ARBA00022801"/>
    </source>
</evidence>
<name>A0A9P6UXB1_9FUNG</name>
<dbReference type="SUPFAM" id="SSF53178">
    <property type="entry name" value="Peptidyl-tRNA hydrolase-like"/>
    <property type="match status" value="1"/>
</dbReference>
<keyword evidence="2" id="KW-0820">tRNA-binding</keyword>
<dbReference type="InterPro" id="IPR018171">
    <property type="entry name" value="Pept_tRNA_hydro_CS"/>
</dbReference>
<comment type="similarity">
    <text evidence="5">Belongs to the PTH family.</text>
</comment>
<evidence type="ECO:0000256" key="6">
    <source>
        <dbReference type="SAM" id="MobiDB-lite"/>
    </source>
</evidence>
<dbReference type="EC" id="3.1.1.29" evidence="1"/>
<dbReference type="OrthoDB" id="1711136at2759"/>
<accession>A0A9P6UXB1</accession>
<evidence type="ECO:0000256" key="5">
    <source>
        <dbReference type="ARBA" id="ARBA00038063"/>
    </source>
</evidence>
<dbReference type="GO" id="GO:0004045">
    <property type="term" value="F:peptidyl-tRNA hydrolase activity"/>
    <property type="evidence" value="ECO:0007669"/>
    <property type="project" value="UniProtKB-EC"/>
</dbReference>
<protein>
    <recommendedName>
        <fullName evidence="1">peptidyl-tRNA hydrolase</fullName>
        <ecNumber evidence="1">3.1.1.29</ecNumber>
    </recommendedName>
</protein>
<dbReference type="Proteomes" id="UP000738325">
    <property type="component" value="Unassembled WGS sequence"/>
</dbReference>
<dbReference type="GO" id="GO:0000049">
    <property type="term" value="F:tRNA binding"/>
    <property type="evidence" value="ECO:0007669"/>
    <property type="project" value="UniProtKB-KW"/>
</dbReference>
<dbReference type="NCBIfam" id="TIGR00447">
    <property type="entry name" value="pth"/>
    <property type="match status" value="1"/>
</dbReference>
<evidence type="ECO:0000313" key="8">
    <source>
        <dbReference type="Proteomes" id="UP000738325"/>
    </source>
</evidence>
<sequence>MSSLHGSRTAEPKTSLEQSTTVPGEPTTLEDNGKRVSQPLMLELKITLLKPLMAMNVSGSCVSRAAKDLKIAKCDIVVVHDDMERDLGKLSFKTHGSANGHNGIKSCIKSLGTQQFRRLRVGIGRAPADDRSPTSVAKYVLGKFKPLEVEKLEQEVLDFAADEIIRTAVSTAAPPKR</sequence>
<dbReference type="PROSITE" id="PS01196">
    <property type="entry name" value="PEPT_TRNA_HYDROL_2"/>
    <property type="match status" value="1"/>
</dbReference>
<keyword evidence="4" id="KW-0694">RNA-binding</keyword>